<organism evidence="4 5">
    <name type="scientific">Streptococcus thermophilus M17PTZA496</name>
    <dbReference type="NCBI Taxonomy" id="1433289"/>
    <lineage>
        <taxon>Bacteria</taxon>
        <taxon>Bacillati</taxon>
        <taxon>Bacillota</taxon>
        <taxon>Bacilli</taxon>
        <taxon>Lactobacillales</taxon>
        <taxon>Streptococcaceae</taxon>
        <taxon>Streptococcus</taxon>
    </lineage>
</organism>
<gene>
    <name evidence="4" type="ORF">X841_04250</name>
</gene>
<dbReference type="HOGENOM" id="CLU_2095586_0_0_9"/>
<reference evidence="5" key="1">
    <citation type="submission" date="2013-12" db="EMBL/GenBank/DDBJ databases">
        <title>Genome sequences of Streptococcus thermophilus strains MTH17CL396 and M17PTZA496 isolated from Fontina cheese in Valle d'Aosta region (Italy).</title>
        <authorList>
            <person name="Treu L."/>
            <person name="Giacomini A."/>
            <person name="Corich V."/>
            <person name="Vendramin V."/>
            <person name="Bovo B."/>
        </authorList>
    </citation>
    <scope>NUCLEOTIDE SEQUENCE [LARGE SCALE GENOMIC DNA]</scope>
    <source>
        <strain evidence="5">M17PTZA496</strain>
    </source>
</reference>
<keyword evidence="2" id="KW-1133">Transmembrane helix</keyword>
<dbReference type="Gene3D" id="2.60.40.4300">
    <property type="match status" value="1"/>
</dbReference>
<dbReference type="Pfam" id="PF17966">
    <property type="entry name" value="Muc_B2"/>
    <property type="match status" value="1"/>
</dbReference>
<protein>
    <recommendedName>
        <fullName evidence="3">Mub B2-like domain-containing protein</fullName>
    </recommendedName>
</protein>
<dbReference type="Proteomes" id="UP000024559">
    <property type="component" value="Chromosome"/>
</dbReference>
<dbReference type="InterPro" id="IPR041495">
    <property type="entry name" value="Mub_B2"/>
</dbReference>
<feature type="domain" description="Mub B2-like" evidence="3">
    <location>
        <begin position="2"/>
        <end position="46"/>
    </location>
</feature>
<feature type="transmembrane region" description="Helical" evidence="2">
    <location>
        <begin position="92"/>
        <end position="109"/>
    </location>
</feature>
<keyword evidence="2" id="KW-0472">Membrane</keyword>
<evidence type="ECO:0000256" key="2">
    <source>
        <dbReference type="SAM" id="Phobius"/>
    </source>
</evidence>
<feature type="compositionally biased region" description="Low complexity" evidence="1">
    <location>
        <begin position="53"/>
        <end position="70"/>
    </location>
</feature>
<comment type="caution">
    <text evidence="4">The sequence shown here is derived from an EMBL/GenBank/DDBJ whole genome shotgun (WGS) entry which is preliminary data.</text>
</comment>
<dbReference type="AlphaFoldDB" id="A0A0E2Q1T5"/>
<sequence>MTDDNKFDEVISPKLAGYRADRLKVDAKLVDATSLDSEEFVIYTQEAVPPKLVVPVQPSPSNQSTPSTPSKTVEGNISHQVVLPHTGDSDRQASIVGLMSLMTAMPLFVSHKRRKK</sequence>
<feature type="region of interest" description="Disordered" evidence="1">
    <location>
        <begin position="53"/>
        <end position="74"/>
    </location>
</feature>
<evidence type="ECO:0000256" key="1">
    <source>
        <dbReference type="SAM" id="MobiDB-lite"/>
    </source>
</evidence>
<dbReference type="NCBIfam" id="TIGR01167">
    <property type="entry name" value="LPXTG_anchor"/>
    <property type="match status" value="1"/>
</dbReference>
<keyword evidence="2" id="KW-0812">Transmembrane</keyword>
<evidence type="ECO:0000313" key="5">
    <source>
        <dbReference type="Proteomes" id="UP000024559"/>
    </source>
</evidence>
<name>A0A0E2Q1T5_STRTR</name>
<evidence type="ECO:0000259" key="3">
    <source>
        <dbReference type="Pfam" id="PF17966"/>
    </source>
</evidence>
<evidence type="ECO:0000313" key="4">
    <source>
        <dbReference type="EMBL" id="ETW90401.1"/>
    </source>
</evidence>
<dbReference type="PATRIC" id="fig|1433289.7.peg.856"/>
<dbReference type="EMBL" id="AZJT01000029">
    <property type="protein sequence ID" value="ETW90401.1"/>
    <property type="molecule type" value="Genomic_DNA"/>
</dbReference>
<accession>A0A0E2Q1T5</accession>
<proteinExistence type="predicted"/>